<feature type="region of interest" description="Disordered" evidence="1">
    <location>
        <begin position="1"/>
        <end position="30"/>
    </location>
</feature>
<accession>A0AAQ3JXZ6</accession>
<proteinExistence type="predicted"/>
<evidence type="ECO:0000256" key="1">
    <source>
        <dbReference type="SAM" id="MobiDB-lite"/>
    </source>
</evidence>
<dbReference type="GO" id="GO:0009543">
    <property type="term" value="C:chloroplast thylakoid lumen"/>
    <property type="evidence" value="ECO:0007669"/>
    <property type="project" value="TreeGrafter"/>
</dbReference>
<protein>
    <submittedName>
        <fullName evidence="2">Thylakoid lumenal 17.9 kDa protein, chloroplastic</fullName>
    </submittedName>
</protein>
<dbReference type="InterPro" id="IPR037734">
    <property type="entry name" value="Thylakoid_lumenal_17.9"/>
</dbReference>
<dbReference type="Proteomes" id="UP001327560">
    <property type="component" value="Chromosome 2"/>
</dbReference>
<gene>
    <name evidence="2" type="ORF">Cni_G06146</name>
</gene>
<evidence type="ECO:0000313" key="2">
    <source>
        <dbReference type="EMBL" id="WOK97438.1"/>
    </source>
</evidence>
<reference evidence="2 3" key="1">
    <citation type="submission" date="2023-10" db="EMBL/GenBank/DDBJ databases">
        <title>Chromosome-scale genome assembly provides insights into flower coloration mechanisms of Canna indica.</title>
        <authorList>
            <person name="Li C."/>
        </authorList>
    </citation>
    <scope>NUCLEOTIDE SEQUENCE [LARGE SCALE GENOMIC DNA]</scope>
    <source>
        <tissue evidence="2">Flower</tissue>
    </source>
</reference>
<evidence type="ECO:0000313" key="3">
    <source>
        <dbReference type="Proteomes" id="UP001327560"/>
    </source>
</evidence>
<dbReference type="EMBL" id="CP136891">
    <property type="protein sequence ID" value="WOK97438.1"/>
    <property type="molecule type" value="Genomic_DNA"/>
</dbReference>
<name>A0AAQ3JXZ6_9LILI</name>
<dbReference type="PANTHER" id="PTHR36783:SF2">
    <property type="entry name" value="THYLAKOID LUMENAL 17.9 KDA PROTEIN, CHLOROPLASTIC"/>
    <property type="match status" value="1"/>
</dbReference>
<organism evidence="2 3">
    <name type="scientific">Canna indica</name>
    <name type="common">Indian-shot</name>
    <dbReference type="NCBI Taxonomy" id="4628"/>
    <lineage>
        <taxon>Eukaryota</taxon>
        <taxon>Viridiplantae</taxon>
        <taxon>Streptophyta</taxon>
        <taxon>Embryophyta</taxon>
        <taxon>Tracheophyta</taxon>
        <taxon>Spermatophyta</taxon>
        <taxon>Magnoliopsida</taxon>
        <taxon>Liliopsida</taxon>
        <taxon>Zingiberales</taxon>
        <taxon>Cannaceae</taxon>
        <taxon>Canna</taxon>
    </lineage>
</organism>
<dbReference type="AlphaFoldDB" id="A0AAQ3JXZ6"/>
<sequence>MEVSQTTLRCSPIPTVSKPQSPTPTPLTPQSKPFLLSSLAPLVLAVTLSSPLPSRAVPFPQSLAPPFPSSTPYMQSQKLQLGLENGKIRPCPSTNPGCISTNPNSSSFAFPWMIPDNYSENVIQNLRDAILKTQKNVKFKVDEETPNGHYLQAEVDGGFERDFMEFLVKTDVVTFRSMATKVTYIYPFTTAVGDSKGQVKRVNRIREELGWYAPSFESMGESD</sequence>
<keyword evidence="3" id="KW-1185">Reference proteome</keyword>
<dbReference type="PANTHER" id="PTHR36783">
    <property type="entry name" value="THYLAKOID LUMENAL 17.9 KDA PROTEIN, CHLOROPLASTIC"/>
    <property type="match status" value="1"/>
</dbReference>